<dbReference type="VEuPathDB" id="FungiDB:HCDG_03070"/>
<protein>
    <submittedName>
        <fullName evidence="1">Uncharacterized protein</fullName>
    </submittedName>
</protein>
<dbReference type="OrthoDB" id="10501621at2759"/>
<dbReference type="Proteomes" id="UP000002624">
    <property type="component" value="Unassembled WGS sequence"/>
</dbReference>
<evidence type="ECO:0000313" key="2">
    <source>
        <dbReference type="Proteomes" id="UP000002624"/>
    </source>
</evidence>
<reference evidence="2" key="1">
    <citation type="submission" date="2009-05" db="EMBL/GenBank/DDBJ databases">
        <title>The genome sequence of Ajellomyces capsulatus strain H143.</title>
        <authorList>
            <person name="Champion M."/>
            <person name="Cuomo C.A."/>
            <person name="Ma L.-J."/>
            <person name="Henn M.R."/>
            <person name="Sil A."/>
            <person name="Goldman B."/>
            <person name="Young S.K."/>
            <person name="Kodira C.D."/>
            <person name="Zeng Q."/>
            <person name="Koehrsen M."/>
            <person name="Alvarado L."/>
            <person name="Berlin A.M."/>
            <person name="Borenstein D."/>
            <person name="Chen Z."/>
            <person name="Engels R."/>
            <person name="Freedman E."/>
            <person name="Gellesch M."/>
            <person name="Goldberg J."/>
            <person name="Griggs A."/>
            <person name="Gujja S."/>
            <person name="Heiman D.I."/>
            <person name="Hepburn T.A."/>
            <person name="Howarth C."/>
            <person name="Jen D."/>
            <person name="Larson L."/>
            <person name="Lewis B."/>
            <person name="Mehta T."/>
            <person name="Park D."/>
            <person name="Pearson M."/>
            <person name="Roberts A."/>
            <person name="Saif S."/>
            <person name="Shea T.D."/>
            <person name="Shenoy N."/>
            <person name="Sisk P."/>
            <person name="Stolte C."/>
            <person name="Sykes S."/>
            <person name="Walk T."/>
            <person name="White J."/>
            <person name="Yandava C."/>
            <person name="Klein B."/>
            <person name="McEwen J.G."/>
            <person name="Puccia R."/>
            <person name="Goldman G.H."/>
            <person name="Felipe M.S."/>
            <person name="Nino-Vega G."/>
            <person name="San-Blas G."/>
            <person name="Taylor J.W."/>
            <person name="Mendoza L."/>
            <person name="Galagan J.E."/>
            <person name="Nusbaum C."/>
            <person name="Birren B.W."/>
        </authorList>
    </citation>
    <scope>NUCLEOTIDE SEQUENCE [LARGE SCALE GENOMIC DNA]</scope>
    <source>
        <strain evidence="2">H143</strain>
    </source>
</reference>
<dbReference type="EMBL" id="GG692421">
    <property type="protein sequence ID" value="EER43172.1"/>
    <property type="molecule type" value="Genomic_DNA"/>
</dbReference>
<gene>
    <name evidence="1" type="ORF">HCDG_03070</name>
</gene>
<organism evidence="1 2">
    <name type="scientific">Ajellomyces capsulatus (strain H143)</name>
    <name type="common">Darling's disease fungus</name>
    <name type="synonym">Histoplasma capsulatum</name>
    <dbReference type="NCBI Taxonomy" id="544712"/>
    <lineage>
        <taxon>Eukaryota</taxon>
        <taxon>Fungi</taxon>
        <taxon>Dikarya</taxon>
        <taxon>Ascomycota</taxon>
        <taxon>Pezizomycotina</taxon>
        <taxon>Eurotiomycetes</taxon>
        <taxon>Eurotiomycetidae</taxon>
        <taxon>Onygenales</taxon>
        <taxon>Ajellomycetaceae</taxon>
        <taxon>Histoplasma</taxon>
    </lineage>
</organism>
<sequence length="138" mass="15481">MAQPHFSDHDVMANEMSQEDRNSSVGTSSALQTCLEALTGLLHCVIPVQWDIDGRIMEGLTIQIPVKGKRLTCALPSTSTTKEFSRTLNVQVGKVVDLQNVFPRLLAYMLDGPDLQGYWHYKFTNPQQPLSQQQLAHR</sequence>
<evidence type="ECO:0000313" key="1">
    <source>
        <dbReference type="EMBL" id="EER43172.1"/>
    </source>
</evidence>
<name>C6HA39_AJECH</name>
<dbReference type="HOGENOM" id="CLU_2003244_0_0_1"/>
<dbReference type="AlphaFoldDB" id="C6HA39"/>
<proteinExistence type="predicted"/>
<accession>C6HA39</accession>